<evidence type="ECO:0000313" key="2">
    <source>
        <dbReference type="EMBL" id="CAL6109361.1"/>
    </source>
</evidence>
<reference evidence="2 3" key="2">
    <citation type="submission" date="2024-07" db="EMBL/GenBank/DDBJ databases">
        <authorList>
            <person name="Akdeniz Z."/>
        </authorList>
    </citation>
    <scope>NUCLEOTIDE SEQUENCE [LARGE SCALE GENOMIC DNA]</scope>
</reference>
<accession>A0AA86TR12</accession>
<gene>
    <name evidence="1" type="ORF">HINF_LOCUS11192</name>
    <name evidence="2" type="ORF">HINF_LOCUS75409</name>
</gene>
<dbReference type="AlphaFoldDB" id="A0AA86TR12"/>
<comment type="caution">
    <text evidence="1">The sequence shown here is derived from an EMBL/GenBank/DDBJ whole genome shotgun (WGS) entry which is preliminary data.</text>
</comment>
<evidence type="ECO:0000313" key="1">
    <source>
        <dbReference type="EMBL" id="CAI9923547.1"/>
    </source>
</evidence>
<sequence length="467" mass="55997">MEQTQFDSLISNIKKYIEAPKSKSFRSEHKIFSILQSYIDNETQEQIPDISIEQIDELIQLIADQQFSPLLMDFKLLLQKTRDKIQIYPSSQYQIKVQNETFTLYRMQQQKFNTMYNQLIKNKTKAGDILEYLKPNNADISIPQLNMFIALYKTETTNKKQLIAKLQFINNHTVRDKQEDDNIINEKQFIQYSTGTMNIDQMNQSMKYIQQYDISYLIKNIKLQDQNIFERYIQILQQCQLIEKHSAVINNYLYTASQTIIPRIIYKSFQILINYPQQYKVINACAYIFQLPLCYLIDEERDISREDIDNVYPLIIDQNNKDIHLKTRQGKEIHKIISDQKDSNNIIHHINSNEFDNRLSNLVEITISEDEKQQINEYMKDKTYTQIVKHQYIHRILNFTYQPQFFNNALDLQYFEQNNTFYKVFINKHINNPQKMIYELINSIDTAPQYESQRLINHMINRIEREL</sequence>
<dbReference type="EMBL" id="CAXDID020000666">
    <property type="protein sequence ID" value="CAL6109361.1"/>
    <property type="molecule type" value="Genomic_DNA"/>
</dbReference>
<protein>
    <submittedName>
        <fullName evidence="2">Hypothetical_protein</fullName>
    </submittedName>
</protein>
<keyword evidence="3" id="KW-1185">Reference proteome</keyword>
<dbReference type="EMBL" id="CATOUU010000283">
    <property type="protein sequence ID" value="CAI9923547.1"/>
    <property type="molecule type" value="Genomic_DNA"/>
</dbReference>
<reference evidence="1" key="1">
    <citation type="submission" date="2023-06" db="EMBL/GenBank/DDBJ databases">
        <authorList>
            <person name="Kurt Z."/>
        </authorList>
    </citation>
    <scope>NUCLEOTIDE SEQUENCE</scope>
</reference>
<dbReference type="Proteomes" id="UP001642409">
    <property type="component" value="Unassembled WGS sequence"/>
</dbReference>
<evidence type="ECO:0000313" key="3">
    <source>
        <dbReference type="Proteomes" id="UP001642409"/>
    </source>
</evidence>
<name>A0AA86TR12_9EUKA</name>
<proteinExistence type="predicted"/>
<organism evidence="1">
    <name type="scientific">Hexamita inflata</name>
    <dbReference type="NCBI Taxonomy" id="28002"/>
    <lineage>
        <taxon>Eukaryota</taxon>
        <taxon>Metamonada</taxon>
        <taxon>Diplomonadida</taxon>
        <taxon>Hexamitidae</taxon>
        <taxon>Hexamitinae</taxon>
        <taxon>Hexamita</taxon>
    </lineage>
</organism>